<evidence type="ECO:0000313" key="1">
    <source>
        <dbReference type="EMBL" id="QDT60505.1"/>
    </source>
</evidence>
<dbReference type="Proteomes" id="UP000315003">
    <property type="component" value="Chromosome"/>
</dbReference>
<reference evidence="1 2" key="1">
    <citation type="submission" date="2019-02" db="EMBL/GenBank/DDBJ databases">
        <title>Deep-cultivation of Planctomycetes and their phenomic and genomic characterization uncovers novel biology.</title>
        <authorList>
            <person name="Wiegand S."/>
            <person name="Jogler M."/>
            <person name="Boedeker C."/>
            <person name="Pinto D."/>
            <person name="Vollmers J."/>
            <person name="Rivas-Marin E."/>
            <person name="Kohn T."/>
            <person name="Peeters S.H."/>
            <person name="Heuer A."/>
            <person name="Rast P."/>
            <person name="Oberbeckmann S."/>
            <person name="Bunk B."/>
            <person name="Jeske O."/>
            <person name="Meyerdierks A."/>
            <person name="Storesund J.E."/>
            <person name="Kallscheuer N."/>
            <person name="Luecker S."/>
            <person name="Lage O.M."/>
            <person name="Pohl T."/>
            <person name="Merkel B.J."/>
            <person name="Hornburger P."/>
            <person name="Mueller R.-W."/>
            <person name="Bruemmer F."/>
            <person name="Labrenz M."/>
            <person name="Spormann A.M."/>
            <person name="Op den Camp H."/>
            <person name="Overmann J."/>
            <person name="Amann R."/>
            <person name="Jetten M.S.M."/>
            <person name="Mascher T."/>
            <person name="Medema M.H."/>
            <person name="Devos D.P."/>
            <person name="Kaster A.-K."/>
            <person name="Ovreas L."/>
            <person name="Rohde M."/>
            <person name="Galperin M.Y."/>
            <person name="Jogler C."/>
        </authorList>
    </citation>
    <scope>NUCLEOTIDE SEQUENCE [LARGE SCALE GENOMIC DNA]</scope>
    <source>
        <strain evidence="1 2">SV_7m_r</strain>
    </source>
</reference>
<name>A0A517SWJ4_9BACT</name>
<sequence>MFGHNAREAKTIFNAGLLKTFGKLSQPDIARIDGRPERLIAELVEQYGWNEDFAKQKTEAFELKLSVGETSATTELPVRVGS</sequence>
<organism evidence="1 2">
    <name type="scientific">Stieleria bergensis</name>
    <dbReference type="NCBI Taxonomy" id="2528025"/>
    <lineage>
        <taxon>Bacteria</taxon>
        <taxon>Pseudomonadati</taxon>
        <taxon>Planctomycetota</taxon>
        <taxon>Planctomycetia</taxon>
        <taxon>Pirellulales</taxon>
        <taxon>Pirellulaceae</taxon>
        <taxon>Stieleria</taxon>
    </lineage>
</organism>
<dbReference type="AlphaFoldDB" id="A0A517SWJ4"/>
<protein>
    <submittedName>
        <fullName evidence="1">Uncharacterized protein</fullName>
    </submittedName>
</protein>
<dbReference type="InterPro" id="IPR036629">
    <property type="entry name" value="YjbJ_sf"/>
</dbReference>
<dbReference type="OrthoDB" id="9796058at2"/>
<keyword evidence="2" id="KW-1185">Reference proteome</keyword>
<dbReference type="EMBL" id="CP036272">
    <property type="protein sequence ID" value="QDT60505.1"/>
    <property type="molecule type" value="Genomic_DNA"/>
</dbReference>
<dbReference type="RefSeq" id="WP_145273294.1">
    <property type="nucleotide sequence ID" value="NZ_CP036272.1"/>
</dbReference>
<proteinExistence type="predicted"/>
<accession>A0A517SWJ4</accession>
<gene>
    <name evidence="1" type="ORF">SV7mr_30280</name>
</gene>
<evidence type="ECO:0000313" key="2">
    <source>
        <dbReference type="Proteomes" id="UP000315003"/>
    </source>
</evidence>
<dbReference type="Gene3D" id="1.10.1470.10">
    <property type="entry name" value="YjbJ"/>
    <property type="match status" value="1"/>
</dbReference>